<proteinExistence type="inferred from homology"/>
<organism evidence="9 10">
    <name type="scientific">Lacticaseibacillus saniviri JCM 17471 = DSM 24301</name>
    <dbReference type="NCBI Taxonomy" id="1293598"/>
    <lineage>
        <taxon>Bacteria</taxon>
        <taxon>Bacillati</taxon>
        <taxon>Bacillota</taxon>
        <taxon>Bacilli</taxon>
        <taxon>Lactobacillales</taxon>
        <taxon>Lactobacillaceae</taxon>
        <taxon>Lacticaseibacillus</taxon>
    </lineage>
</organism>
<feature type="transmembrane region" description="Helical" evidence="7">
    <location>
        <begin position="14"/>
        <end position="34"/>
    </location>
</feature>
<keyword evidence="5 7" id="KW-1133">Transmembrane helix</keyword>
<comment type="caution">
    <text evidence="9">The sequence shown here is derived from an EMBL/GenBank/DDBJ whole genome shotgun (WGS) entry which is preliminary data.</text>
</comment>
<keyword evidence="4 7" id="KW-0812">Transmembrane</keyword>
<evidence type="ECO:0000256" key="6">
    <source>
        <dbReference type="ARBA" id="ARBA00023136"/>
    </source>
</evidence>
<dbReference type="OrthoDB" id="9787541at2"/>
<dbReference type="RefSeq" id="WP_054776919.1">
    <property type="nucleotide sequence ID" value="NZ_BBBX01000005.1"/>
</dbReference>
<keyword evidence="2 7" id="KW-0813">Transport</keyword>
<dbReference type="PANTHER" id="PTHR30193">
    <property type="entry name" value="ABC TRANSPORTER PERMEASE PROTEIN"/>
    <property type="match status" value="1"/>
</dbReference>
<dbReference type="GO" id="GO:0055085">
    <property type="term" value="P:transmembrane transport"/>
    <property type="evidence" value="ECO:0007669"/>
    <property type="project" value="InterPro"/>
</dbReference>
<keyword evidence="6 7" id="KW-0472">Membrane</keyword>
<dbReference type="InterPro" id="IPR035906">
    <property type="entry name" value="MetI-like_sf"/>
</dbReference>
<dbReference type="InterPro" id="IPR000515">
    <property type="entry name" value="MetI-like"/>
</dbReference>
<dbReference type="GO" id="GO:0005886">
    <property type="term" value="C:plasma membrane"/>
    <property type="evidence" value="ECO:0007669"/>
    <property type="project" value="UniProtKB-SubCell"/>
</dbReference>
<evidence type="ECO:0000256" key="2">
    <source>
        <dbReference type="ARBA" id="ARBA00022448"/>
    </source>
</evidence>
<evidence type="ECO:0000259" key="8">
    <source>
        <dbReference type="PROSITE" id="PS50928"/>
    </source>
</evidence>
<feature type="domain" description="ABC transmembrane type-1" evidence="8">
    <location>
        <begin position="73"/>
        <end position="287"/>
    </location>
</feature>
<accession>A0A0R2MW34</accession>
<keyword evidence="10" id="KW-1185">Reference proteome</keyword>
<evidence type="ECO:0000256" key="4">
    <source>
        <dbReference type="ARBA" id="ARBA00022692"/>
    </source>
</evidence>
<protein>
    <submittedName>
        <fullName evidence="9">ABC-type sugar transport system, permease component</fullName>
    </submittedName>
</protein>
<dbReference type="EMBL" id="JQCE01000035">
    <property type="protein sequence ID" value="KRO16594.1"/>
    <property type="molecule type" value="Genomic_DNA"/>
</dbReference>
<dbReference type="PATRIC" id="fig|1293598.4.peg.1086"/>
<evidence type="ECO:0000256" key="7">
    <source>
        <dbReference type="RuleBase" id="RU363032"/>
    </source>
</evidence>
<feature type="transmembrane region" description="Helical" evidence="7">
    <location>
        <begin position="77"/>
        <end position="98"/>
    </location>
</feature>
<dbReference type="STRING" id="1293598.IV56_GL001036"/>
<evidence type="ECO:0000256" key="5">
    <source>
        <dbReference type="ARBA" id="ARBA00022989"/>
    </source>
</evidence>
<evidence type="ECO:0000313" key="9">
    <source>
        <dbReference type="EMBL" id="KRO16594.1"/>
    </source>
</evidence>
<name>A0A0R2MW34_9LACO</name>
<dbReference type="PROSITE" id="PS50928">
    <property type="entry name" value="ABC_TM1"/>
    <property type="match status" value="1"/>
</dbReference>
<keyword evidence="3" id="KW-1003">Cell membrane</keyword>
<dbReference type="CDD" id="cd06261">
    <property type="entry name" value="TM_PBP2"/>
    <property type="match status" value="1"/>
</dbReference>
<evidence type="ECO:0000256" key="1">
    <source>
        <dbReference type="ARBA" id="ARBA00004651"/>
    </source>
</evidence>
<reference evidence="9 10" key="1">
    <citation type="journal article" date="2015" name="Genome Announc.">
        <title>Expanding the biotechnology potential of lactobacilli through comparative genomics of 213 strains and associated genera.</title>
        <authorList>
            <person name="Sun Z."/>
            <person name="Harris H.M."/>
            <person name="McCann A."/>
            <person name="Guo C."/>
            <person name="Argimon S."/>
            <person name="Zhang W."/>
            <person name="Yang X."/>
            <person name="Jeffery I.B."/>
            <person name="Cooney J.C."/>
            <person name="Kagawa T.F."/>
            <person name="Liu W."/>
            <person name="Song Y."/>
            <person name="Salvetti E."/>
            <person name="Wrobel A."/>
            <person name="Rasinkangas P."/>
            <person name="Parkhill J."/>
            <person name="Rea M.C."/>
            <person name="O'Sullivan O."/>
            <person name="Ritari J."/>
            <person name="Douillard F.P."/>
            <person name="Paul Ross R."/>
            <person name="Yang R."/>
            <person name="Briner A.E."/>
            <person name="Felis G.E."/>
            <person name="de Vos W.M."/>
            <person name="Barrangou R."/>
            <person name="Klaenhammer T.R."/>
            <person name="Caufield P.W."/>
            <person name="Cui Y."/>
            <person name="Zhang H."/>
            <person name="O'Toole P.W."/>
        </authorList>
    </citation>
    <scope>NUCLEOTIDE SEQUENCE [LARGE SCALE GENOMIC DNA]</scope>
    <source>
        <strain evidence="9 10">DSM 24301</strain>
    </source>
</reference>
<evidence type="ECO:0000256" key="3">
    <source>
        <dbReference type="ARBA" id="ARBA00022475"/>
    </source>
</evidence>
<dbReference type="PANTHER" id="PTHR30193:SF37">
    <property type="entry name" value="INNER MEMBRANE ABC TRANSPORTER PERMEASE PROTEIN YCJO"/>
    <property type="match status" value="1"/>
</dbReference>
<feature type="transmembrane region" description="Helical" evidence="7">
    <location>
        <begin position="205"/>
        <end position="229"/>
    </location>
</feature>
<dbReference type="SUPFAM" id="SSF161098">
    <property type="entry name" value="MetI-like"/>
    <property type="match status" value="1"/>
</dbReference>
<dbReference type="InterPro" id="IPR051393">
    <property type="entry name" value="ABC_transporter_permease"/>
</dbReference>
<evidence type="ECO:0000313" key="10">
    <source>
        <dbReference type="Proteomes" id="UP000050969"/>
    </source>
</evidence>
<comment type="subcellular location">
    <subcellularLocation>
        <location evidence="1 7">Cell membrane</location>
        <topology evidence="1 7">Multi-pass membrane protein</topology>
    </subcellularLocation>
</comment>
<gene>
    <name evidence="9" type="ORF">IV56_GL001036</name>
</gene>
<dbReference type="Pfam" id="PF00528">
    <property type="entry name" value="BPD_transp_1"/>
    <property type="match status" value="1"/>
</dbReference>
<dbReference type="Gene3D" id="1.10.3720.10">
    <property type="entry name" value="MetI-like"/>
    <property type="match status" value="1"/>
</dbReference>
<feature type="transmembrane region" description="Helical" evidence="7">
    <location>
        <begin position="269"/>
        <end position="290"/>
    </location>
</feature>
<dbReference type="AlphaFoldDB" id="A0A0R2MW34"/>
<feature type="transmembrane region" description="Helical" evidence="7">
    <location>
        <begin position="158"/>
        <end position="184"/>
    </location>
</feature>
<feature type="transmembrane region" description="Helical" evidence="7">
    <location>
        <begin position="235"/>
        <end position="257"/>
    </location>
</feature>
<dbReference type="Proteomes" id="UP000050969">
    <property type="component" value="Unassembled WGS sequence"/>
</dbReference>
<keyword evidence="9" id="KW-0762">Sugar transport</keyword>
<comment type="similarity">
    <text evidence="7">Belongs to the binding-protein-dependent transport system permease family.</text>
</comment>
<feature type="transmembrane region" description="Helical" evidence="7">
    <location>
        <begin position="110"/>
        <end position="130"/>
    </location>
</feature>
<sequence length="297" mass="34063">MLNEKPTLKSSAKALLYLLPMLVITITFNIYPIINSFMMSLYTKYDFYTDKVGGIGFDNFIYLWNDPDFHLAVKNTLIFVVGVVPVTVILSLLIALLLNQIKVLSGFFRTVYFLPFVTSTVAIAMVWNWIYHSDYGLMNYFLGWFGIQPIHWLTDSRYALLALIIMSIWKSLGFNIILFLVGINNIDKGYYKAAEIDGANAFQRFWNITIPLLSPITFLVTINGIIGNFKVFDQIFALFQGTPGPGKAGLTIVYYLYQKFYTEYKYPIAAASGVVLFFLILLVTIVQLWYSRKHVHY</sequence>